<sequence length="158" mass="17717">MAAIQHPDQLDNLIRRHLTVGGELHNEAYDVVVRWYVYLNVLANSIGNQASQTMPAVGITAVESAFETPIIGFIGNAFWQQHGHTILPLICQDMVQHRLLGQFKDQPDLIAAVGIISRYTFIGQVVALVQRDGLTSWTVFETEFRALMMRIWQGKLSG</sequence>
<gene>
    <name evidence="1" type="ORF">BWK73_20185</name>
</gene>
<dbReference type="Proteomes" id="UP000192491">
    <property type="component" value="Unassembled WGS sequence"/>
</dbReference>
<evidence type="ECO:0000313" key="1">
    <source>
        <dbReference type="EMBL" id="OQX10508.1"/>
    </source>
</evidence>
<name>A0A1Y1QP67_9GAMM</name>
<reference evidence="1 2" key="1">
    <citation type="submission" date="2017-01" db="EMBL/GenBank/DDBJ databases">
        <title>Novel large sulfur bacteria in the metagenomes of groundwater-fed chemosynthetic microbial mats in the Lake Huron basin.</title>
        <authorList>
            <person name="Sharrar A.M."/>
            <person name="Flood B.E."/>
            <person name="Bailey J.V."/>
            <person name="Jones D.S."/>
            <person name="Biddanda B."/>
            <person name="Ruberg S.A."/>
            <person name="Marcus D.N."/>
            <person name="Dick G.J."/>
        </authorList>
    </citation>
    <scope>NUCLEOTIDE SEQUENCE [LARGE SCALE GENOMIC DNA]</scope>
    <source>
        <strain evidence="1">A8</strain>
    </source>
</reference>
<accession>A0A1Y1QP67</accession>
<comment type="caution">
    <text evidence="1">The sequence shown here is derived from an EMBL/GenBank/DDBJ whole genome shotgun (WGS) entry which is preliminary data.</text>
</comment>
<dbReference type="AlphaFoldDB" id="A0A1Y1QP67"/>
<organism evidence="1 2">
    <name type="scientific">Thiothrix lacustris</name>
    <dbReference type="NCBI Taxonomy" id="525917"/>
    <lineage>
        <taxon>Bacteria</taxon>
        <taxon>Pseudomonadati</taxon>
        <taxon>Pseudomonadota</taxon>
        <taxon>Gammaproteobacteria</taxon>
        <taxon>Thiotrichales</taxon>
        <taxon>Thiotrichaceae</taxon>
        <taxon>Thiothrix</taxon>
    </lineage>
</organism>
<evidence type="ECO:0000313" key="2">
    <source>
        <dbReference type="Proteomes" id="UP000192491"/>
    </source>
</evidence>
<dbReference type="EMBL" id="MTEJ01000111">
    <property type="protein sequence ID" value="OQX10508.1"/>
    <property type="molecule type" value="Genomic_DNA"/>
</dbReference>
<protein>
    <submittedName>
        <fullName evidence="1">Uncharacterized protein</fullName>
    </submittedName>
</protein>
<proteinExistence type="predicted"/>